<protein>
    <submittedName>
        <fullName evidence="1">Uncharacterized protein</fullName>
    </submittedName>
</protein>
<dbReference type="EMBL" id="JAIWYP010000007">
    <property type="protein sequence ID" value="KAH3796515.1"/>
    <property type="molecule type" value="Genomic_DNA"/>
</dbReference>
<proteinExistence type="predicted"/>
<evidence type="ECO:0000313" key="2">
    <source>
        <dbReference type="Proteomes" id="UP000828390"/>
    </source>
</evidence>
<dbReference type="AlphaFoldDB" id="A0A9D4FH97"/>
<evidence type="ECO:0000313" key="1">
    <source>
        <dbReference type="EMBL" id="KAH3796515.1"/>
    </source>
</evidence>
<reference evidence="1" key="2">
    <citation type="submission" date="2020-11" db="EMBL/GenBank/DDBJ databases">
        <authorList>
            <person name="McCartney M.A."/>
            <person name="Auch B."/>
            <person name="Kono T."/>
            <person name="Mallez S."/>
            <person name="Becker A."/>
            <person name="Gohl D.M."/>
            <person name="Silverstein K.A.T."/>
            <person name="Koren S."/>
            <person name="Bechman K.B."/>
            <person name="Herman A."/>
            <person name="Abrahante J.E."/>
            <person name="Garbe J."/>
        </authorList>
    </citation>
    <scope>NUCLEOTIDE SEQUENCE</scope>
    <source>
        <strain evidence="1">Duluth1</strain>
        <tissue evidence="1">Whole animal</tissue>
    </source>
</reference>
<accession>A0A9D4FH97</accession>
<organism evidence="1 2">
    <name type="scientific">Dreissena polymorpha</name>
    <name type="common">Zebra mussel</name>
    <name type="synonym">Mytilus polymorpha</name>
    <dbReference type="NCBI Taxonomy" id="45954"/>
    <lineage>
        <taxon>Eukaryota</taxon>
        <taxon>Metazoa</taxon>
        <taxon>Spiralia</taxon>
        <taxon>Lophotrochozoa</taxon>
        <taxon>Mollusca</taxon>
        <taxon>Bivalvia</taxon>
        <taxon>Autobranchia</taxon>
        <taxon>Heteroconchia</taxon>
        <taxon>Euheterodonta</taxon>
        <taxon>Imparidentia</taxon>
        <taxon>Neoheterodontei</taxon>
        <taxon>Myida</taxon>
        <taxon>Dreissenoidea</taxon>
        <taxon>Dreissenidae</taxon>
        <taxon>Dreissena</taxon>
    </lineage>
</organism>
<reference evidence="1" key="1">
    <citation type="journal article" date="2019" name="bioRxiv">
        <title>The Genome of the Zebra Mussel, Dreissena polymorpha: A Resource for Invasive Species Research.</title>
        <authorList>
            <person name="McCartney M.A."/>
            <person name="Auch B."/>
            <person name="Kono T."/>
            <person name="Mallez S."/>
            <person name="Zhang Y."/>
            <person name="Obille A."/>
            <person name="Becker A."/>
            <person name="Abrahante J.E."/>
            <person name="Garbe J."/>
            <person name="Badalamenti J.P."/>
            <person name="Herman A."/>
            <person name="Mangelson H."/>
            <person name="Liachko I."/>
            <person name="Sullivan S."/>
            <person name="Sone E.D."/>
            <person name="Koren S."/>
            <person name="Silverstein K.A.T."/>
            <person name="Beckman K.B."/>
            <person name="Gohl D.M."/>
        </authorList>
    </citation>
    <scope>NUCLEOTIDE SEQUENCE</scope>
    <source>
        <strain evidence="1">Duluth1</strain>
        <tissue evidence="1">Whole animal</tissue>
    </source>
</reference>
<comment type="caution">
    <text evidence="1">The sequence shown here is derived from an EMBL/GenBank/DDBJ whole genome shotgun (WGS) entry which is preliminary data.</text>
</comment>
<keyword evidence="2" id="KW-1185">Reference proteome</keyword>
<gene>
    <name evidence="1" type="ORF">DPMN_150084</name>
</gene>
<name>A0A9D4FH97_DREPO</name>
<dbReference type="Proteomes" id="UP000828390">
    <property type="component" value="Unassembled WGS sequence"/>
</dbReference>
<sequence length="132" mass="14916">MEEIVCESKERQLCVEITKKTTAPGPLSRCSRSSTDVDRSETFGSTYGPIAFRLAIFRKVATFTLQLPVAVREWIISSLLAILEYRRDLTGTSIAQSNSRDVDISLQIHTVISNQLMIAEPRAWHIRLTAEY</sequence>